<dbReference type="Proteomes" id="UP000887013">
    <property type="component" value="Unassembled WGS sequence"/>
</dbReference>
<evidence type="ECO:0000313" key="2">
    <source>
        <dbReference type="Proteomes" id="UP000887013"/>
    </source>
</evidence>
<keyword evidence="2" id="KW-1185">Reference proteome</keyword>
<dbReference type="EMBL" id="BMAW01056545">
    <property type="protein sequence ID" value="GFT06329.1"/>
    <property type="molecule type" value="Genomic_DNA"/>
</dbReference>
<protein>
    <submittedName>
        <fullName evidence="1">Uncharacterized protein</fullName>
    </submittedName>
</protein>
<name>A0A8X6NBN6_NEPPI</name>
<sequence>MFRILKSSISLLKLASVIQHNLKGGKRGLKRQEHKLMTISKGLHRLNLTLEVPPTLIDTIVQNFPKETKLINVKAEKKGKDPRQVVFQWPEVAATTSKEMVTRYGALYETSPQRAASETGFNAIT</sequence>
<organism evidence="1 2">
    <name type="scientific">Nephila pilipes</name>
    <name type="common">Giant wood spider</name>
    <name type="synonym">Nephila maculata</name>
    <dbReference type="NCBI Taxonomy" id="299642"/>
    <lineage>
        <taxon>Eukaryota</taxon>
        <taxon>Metazoa</taxon>
        <taxon>Ecdysozoa</taxon>
        <taxon>Arthropoda</taxon>
        <taxon>Chelicerata</taxon>
        <taxon>Arachnida</taxon>
        <taxon>Araneae</taxon>
        <taxon>Araneomorphae</taxon>
        <taxon>Entelegynae</taxon>
        <taxon>Araneoidea</taxon>
        <taxon>Nephilidae</taxon>
        <taxon>Nephila</taxon>
    </lineage>
</organism>
<evidence type="ECO:0000313" key="1">
    <source>
        <dbReference type="EMBL" id="GFT06329.1"/>
    </source>
</evidence>
<proteinExistence type="predicted"/>
<accession>A0A8X6NBN6</accession>
<comment type="caution">
    <text evidence="1">The sequence shown here is derived from an EMBL/GenBank/DDBJ whole genome shotgun (WGS) entry which is preliminary data.</text>
</comment>
<dbReference type="AlphaFoldDB" id="A0A8X6NBN6"/>
<gene>
    <name evidence="1" type="ORF">NPIL_419201</name>
</gene>
<reference evidence="1" key="1">
    <citation type="submission" date="2020-08" db="EMBL/GenBank/DDBJ databases">
        <title>Multicomponent nature underlies the extraordinary mechanical properties of spider dragline silk.</title>
        <authorList>
            <person name="Kono N."/>
            <person name="Nakamura H."/>
            <person name="Mori M."/>
            <person name="Yoshida Y."/>
            <person name="Ohtoshi R."/>
            <person name="Malay A.D."/>
            <person name="Moran D.A.P."/>
            <person name="Tomita M."/>
            <person name="Numata K."/>
            <person name="Arakawa K."/>
        </authorList>
    </citation>
    <scope>NUCLEOTIDE SEQUENCE</scope>
</reference>